<dbReference type="Proteomes" id="UP001057402">
    <property type="component" value="Chromosome 2"/>
</dbReference>
<name>A0ACB9S6S5_9MYRT</name>
<accession>A0ACB9S6S5</accession>
<organism evidence="1 2">
    <name type="scientific">Melastoma candidum</name>
    <dbReference type="NCBI Taxonomy" id="119954"/>
    <lineage>
        <taxon>Eukaryota</taxon>
        <taxon>Viridiplantae</taxon>
        <taxon>Streptophyta</taxon>
        <taxon>Embryophyta</taxon>
        <taxon>Tracheophyta</taxon>
        <taxon>Spermatophyta</taxon>
        <taxon>Magnoliopsida</taxon>
        <taxon>eudicotyledons</taxon>
        <taxon>Gunneridae</taxon>
        <taxon>Pentapetalae</taxon>
        <taxon>rosids</taxon>
        <taxon>malvids</taxon>
        <taxon>Myrtales</taxon>
        <taxon>Melastomataceae</taxon>
        <taxon>Melastomatoideae</taxon>
        <taxon>Melastomateae</taxon>
        <taxon>Melastoma</taxon>
    </lineage>
</organism>
<keyword evidence="2" id="KW-1185">Reference proteome</keyword>
<dbReference type="EMBL" id="CM042881">
    <property type="protein sequence ID" value="KAI4386216.1"/>
    <property type="molecule type" value="Genomic_DNA"/>
</dbReference>
<sequence length="514" mass="57099">MRTASAALLTALLLLSTLSPARPSPIKTVVVLVMENRSFDHMLGWMKRLNPEIDGVDGTESNRVNSSDPSSPLVYFKDSAHYVDPDPGHSFQAIREQIFGSENTSANPAPMNGFVQQANSMAVANMTDSVMNGFVPDKVAVYKALVSEFAVFDRWFASVPSSTQPNRLYVHSGTSAGATSNNVSLLIKGYPQRTIFENIDDEGLSFGIYFQDIPATLFYRNLRKPKYVGNFHPYDSTFKSDAKKGKLPNYAVVEQRYTDSKLFPANDDHPSHDVYQGQKFVKEVYETLRASPQWNETLLVITYDEHGGFYDHVPTPVRGVPSPDDIVGPEPFLFKFDRLGVRVPTIMVSPWINKGTVVHGPKGSPYPNSEYEHSSIPATVKKLFNLRSPFLTKRDAWAGTFEGIVQGRTEPRTDSPVTLPDPVKIRQTGANEDAKLSEFQREMLQLAAVLKGDDTLTSFSETFGTDMTVRDGKQYMEDAVKSFLEAGLSAKKMGVDGEQIVKMRPSLTTRPTKP</sequence>
<gene>
    <name evidence="1" type="ORF">MLD38_004167</name>
</gene>
<evidence type="ECO:0000313" key="2">
    <source>
        <dbReference type="Proteomes" id="UP001057402"/>
    </source>
</evidence>
<proteinExistence type="predicted"/>
<reference evidence="2" key="1">
    <citation type="journal article" date="2023" name="Front. Plant Sci.">
        <title>Chromosomal-level genome assembly of Melastoma candidum provides insights into trichome evolution.</title>
        <authorList>
            <person name="Zhong Y."/>
            <person name="Wu W."/>
            <person name="Sun C."/>
            <person name="Zou P."/>
            <person name="Liu Y."/>
            <person name="Dai S."/>
            <person name="Zhou R."/>
        </authorList>
    </citation>
    <scope>NUCLEOTIDE SEQUENCE [LARGE SCALE GENOMIC DNA]</scope>
</reference>
<comment type="caution">
    <text evidence="1">The sequence shown here is derived from an EMBL/GenBank/DDBJ whole genome shotgun (WGS) entry which is preliminary data.</text>
</comment>
<evidence type="ECO:0000313" key="1">
    <source>
        <dbReference type="EMBL" id="KAI4386216.1"/>
    </source>
</evidence>
<protein>
    <submittedName>
        <fullName evidence="1">Uncharacterized protein</fullName>
    </submittedName>
</protein>